<dbReference type="Pfam" id="PF02113">
    <property type="entry name" value="Peptidase_S13"/>
    <property type="match status" value="2"/>
</dbReference>
<dbReference type="Gene3D" id="3.50.80.20">
    <property type="entry name" value="D-Ala-D-Ala carboxypeptidase C, peptidase S13"/>
    <property type="match status" value="1"/>
</dbReference>
<keyword evidence="4" id="KW-1185">Reference proteome</keyword>
<comment type="similarity">
    <text evidence="1">Belongs to the peptidase S13 family.</text>
</comment>
<dbReference type="PRINTS" id="PR00922">
    <property type="entry name" value="DADACBPTASE3"/>
</dbReference>
<sequence length="436" mass="46648">MLQLFGSGLLSLWLDMAGVKSPKFDPIEALSLQSSPSLVLAPDRTPVGATVVQQYIEQLKAAGRVEANQGVWIQSGPILLANHQGTVPLPAASLTKIATSLAALKTWGPEYQFQTLVSATGPIKNGVLQGDLVIQAGGDPFFVWEEAIALGNSLQAMGISRVTGNLIVSGNFVMNYKFNPIASGELLKQALNAANWSQLIENQYLTLPQGTPRPQVAIAGSVQLATINNPKQILLLRHRSLPLAQILKEMNVYSNNEMAEMLAYNLGGVQVVRSKAATTAGVPIAEIELVNGSGLGMGNRISPRAACAMLMAIQRQLSPYQLTVADLFPVSGRDRRGTLLTRQIPLHTVIKTGTLNEVSALAGVMPTRDRGLVWFAAINGGSDIERFRQGQDRLLQNLLQQLQVAPNLPAAITPSSLQDTPAPLGAASRNEIMYKG</sequence>
<organism evidence="3 4">
    <name type="scientific">Aliterella atlantica CENA595</name>
    <dbReference type="NCBI Taxonomy" id="1618023"/>
    <lineage>
        <taxon>Bacteria</taxon>
        <taxon>Bacillati</taxon>
        <taxon>Cyanobacteriota</taxon>
        <taxon>Cyanophyceae</taxon>
        <taxon>Chroococcidiopsidales</taxon>
        <taxon>Aliterellaceae</taxon>
        <taxon>Aliterella</taxon>
    </lineage>
</organism>
<dbReference type="PATRIC" id="fig|1618023.3.peg.872"/>
<gene>
    <name evidence="3" type="ORF">UH38_04975</name>
</gene>
<dbReference type="PANTHER" id="PTHR30023:SF0">
    <property type="entry name" value="PENICILLIN-SENSITIVE CARBOXYPEPTIDASE A"/>
    <property type="match status" value="1"/>
</dbReference>
<dbReference type="AlphaFoldDB" id="A0A0D8ZVU2"/>
<dbReference type="RefSeq" id="WP_045053512.1">
    <property type="nucleotide sequence ID" value="NZ_CAWMDP010000011.1"/>
</dbReference>
<reference evidence="3 4" key="1">
    <citation type="submission" date="2015-02" db="EMBL/GenBank/DDBJ databases">
        <title>Draft genome of a novel marine cyanobacterium (Chroococcales) isolated from South Atlantic Ocean.</title>
        <authorList>
            <person name="Rigonato J."/>
            <person name="Alvarenga D.O."/>
            <person name="Branco L.H."/>
            <person name="Varani A.M."/>
            <person name="Brandini F.P."/>
            <person name="Fiore M.F."/>
        </authorList>
    </citation>
    <scope>NUCLEOTIDE SEQUENCE [LARGE SCALE GENOMIC DNA]</scope>
    <source>
        <strain evidence="3 4">CENA595</strain>
    </source>
</reference>
<evidence type="ECO:0000313" key="4">
    <source>
        <dbReference type="Proteomes" id="UP000032452"/>
    </source>
</evidence>
<dbReference type="InterPro" id="IPR000667">
    <property type="entry name" value="Peptidase_S13"/>
</dbReference>
<dbReference type="Gene3D" id="3.40.710.10">
    <property type="entry name" value="DD-peptidase/beta-lactamase superfamily"/>
    <property type="match status" value="1"/>
</dbReference>
<evidence type="ECO:0000313" key="3">
    <source>
        <dbReference type="EMBL" id="KJH72893.1"/>
    </source>
</evidence>
<keyword evidence="3" id="KW-0121">Carboxypeptidase</keyword>
<accession>A0A0D8ZVU2</accession>
<dbReference type="InterPro" id="IPR012338">
    <property type="entry name" value="Beta-lactam/transpept-like"/>
</dbReference>
<dbReference type="MEROPS" id="S13.003"/>
<keyword evidence="3" id="KW-0645">Protease</keyword>
<evidence type="ECO:0000256" key="1">
    <source>
        <dbReference type="ARBA" id="ARBA00006096"/>
    </source>
</evidence>
<protein>
    <submittedName>
        <fullName evidence="3">D-alanyl-D-alanine carboxypeptidase</fullName>
    </submittedName>
</protein>
<proteinExistence type="inferred from homology"/>
<dbReference type="SUPFAM" id="SSF56601">
    <property type="entry name" value="beta-lactamase/transpeptidase-like"/>
    <property type="match status" value="1"/>
</dbReference>
<name>A0A0D8ZVU2_9CYAN</name>
<dbReference type="GO" id="GO:0000270">
    <property type="term" value="P:peptidoglycan metabolic process"/>
    <property type="evidence" value="ECO:0007669"/>
    <property type="project" value="TreeGrafter"/>
</dbReference>
<dbReference type="OrthoDB" id="9802627at2"/>
<dbReference type="STRING" id="1618023.UH38_04975"/>
<dbReference type="EMBL" id="JYON01000003">
    <property type="protein sequence ID" value="KJH72893.1"/>
    <property type="molecule type" value="Genomic_DNA"/>
</dbReference>
<dbReference type="GO" id="GO:0004185">
    <property type="term" value="F:serine-type carboxypeptidase activity"/>
    <property type="evidence" value="ECO:0007669"/>
    <property type="project" value="InterPro"/>
</dbReference>
<dbReference type="PANTHER" id="PTHR30023">
    <property type="entry name" value="D-ALANYL-D-ALANINE CARBOXYPEPTIDASE"/>
    <property type="match status" value="1"/>
</dbReference>
<evidence type="ECO:0000256" key="2">
    <source>
        <dbReference type="ARBA" id="ARBA00022801"/>
    </source>
</evidence>
<dbReference type="Proteomes" id="UP000032452">
    <property type="component" value="Unassembled WGS sequence"/>
</dbReference>
<dbReference type="GO" id="GO:0006508">
    <property type="term" value="P:proteolysis"/>
    <property type="evidence" value="ECO:0007669"/>
    <property type="project" value="InterPro"/>
</dbReference>
<comment type="caution">
    <text evidence="3">The sequence shown here is derived from an EMBL/GenBank/DDBJ whole genome shotgun (WGS) entry which is preliminary data.</text>
</comment>
<keyword evidence="2" id="KW-0378">Hydrolase</keyword>